<dbReference type="EMBL" id="MCBQ01001059">
    <property type="protein sequence ID" value="RKF83652.1"/>
    <property type="molecule type" value="Genomic_DNA"/>
</dbReference>
<comment type="caution">
    <text evidence="1">The sequence shown here is derived from an EMBL/GenBank/DDBJ whole genome shotgun (WGS) entry which is preliminary data.</text>
</comment>
<dbReference type="AlphaFoldDB" id="A0A420JA92"/>
<proteinExistence type="predicted"/>
<gene>
    <name evidence="1" type="ORF">GcM3_010035</name>
</gene>
<evidence type="ECO:0000313" key="1">
    <source>
        <dbReference type="EMBL" id="RKF83652.1"/>
    </source>
</evidence>
<reference evidence="1 2" key="1">
    <citation type="journal article" date="2018" name="BMC Genomics">
        <title>Comparative genome analyses reveal sequence features reflecting distinct modes of host-adaptation between dicot and monocot powdery mildew.</title>
        <authorList>
            <person name="Wu Y."/>
            <person name="Ma X."/>
            <person name="Pan Z."/>
            <person name="Kale S.D."/>
            <person name="Song Y."/>
            <person name="King H."/>
            <person name="Zhang Q."/>
            <person name="Presley C."/>
            <person name="Deng X."/>
            <person name="Wei C.I."/>
            <person name="Xiao S."/>
        </authorList>
    </citation>
    <scope>NUCLEOTIDE SEQUENCE [LARGE SCALE GENOMIC DNA]</scope>
    <source>
        <strain evidence="1">UMSG3</strain>
    </source>
</reference>
<protein>
    <submittedName>
        <fullName evidence="1">Uncharacterized protein</fullName>
    </submittedName>
</protein>
<evidence type="ECO:0000313" key="2">
    <source>
        <dbReference type="Proteomes" id="UP000283383"/>
    </source>
</evidence>
<sequence>MWVAALTGGIFERVVQYEMKEAEIKISVNSTYQIPRDVPIFASWIKNQMVIFNQRRGPLFQEYGWGEAKYFYGNNYVSICNKDERPIKKLWHLDYKRHTIWKPTLDSREDNTAGQIHNLDTRIHTVKDKQTLHKLLSLAETGNAQLQGNVCFFPKHVSSPTALKYYIENGVSLPLVGLNRYVELLYLNDYVYSFIVDNINGFSIATVDGNKLHFSEDNFLNFLRVTFAMHTADGKTHPPKVISSNPENYVIGNDVGLASSKHDILVRNSNSVLI</sequence>
<organism evidence="1 2">
    <name type="scientific">Golovinomyces cichoracearum</name>
    <dbReference type="NCBI Taxonomy" id="62708"/>
    <lineage>
        <taxon>Eukaryota</taxon>
        <taxon>Fungi</taxon>
        <taxon>Dikarya</taxon>
        <taxon>Ascomycota</taxon>
        <taxon>Pezizomycotina</taxon>
        <taxon>Leotiomycetes</taxon>
        <taxon>Erysiphales</taxon>
        <taxon>Erysiphaceae</taxon>
        <taxon>Golovinomyces</taxon>
    </lineage>
</organism>
<name>A0A420JA92_9PEZI</name>
<accession>A0A420JA92</accession>
<dbReference type="Proteomes" id="UP000283383">
    <property type="component" value="Unassembled WGS sequence"/>
</dbReference>
<keyword evidence="2" id="KW-1185">Reference proteome</keyword>